<dbReference type="STRING" id="1081109.A0A166U3E3"/>
<protein>
    <submittedName>
        <fullName evidence="5">FAS1 domain-containing protein</fullName>
    </submittedName>
</protein>
<evidence type="ECO:0000313" key="5">
    <source>
        <dbReference type="EMBL" id="OAA31999.1"/>
    </source>
</evidence>
<dbReference type="Gene3D" id="2.30.180.10">
    <property type="entry name" value="FAS1 domain"/>
    <property type="match status" value="1"/>
</dbReference>
<evidence type="ECO:0000259" key="4">
    <source>
        <dbReference type="Pfam" id="PF02469"/>
    </source>
</evidence>
<proteinExistence type="predicted"/>
<dbReference type="OrthoDB" id="5551751at2759"/>
<evidence type="ECO:0000313" key="6">
    <source>
        <dbReference type="Proteomes" id="UP000078544"/>
    </source>
</evidence>
<organism evidence="5 6">
    <name type="scientific">Moelleriella libera RCEF 2490</name>
    <dbReference type="NCBI Taxonomy" id="1081109"/>
    <lineage>
        <taxon>Eukaryota</taxon>
        <taxon>Fungi</taxon>
        <taxon>Dikarya</taxon>
        <taxon>Ascomycota</taxon>
        <taxon>Pezizomycotina</taxon>
        <taxon>Sordariomycetes</taxon>
        <taxon>Hypocreomycetidae</taxon>
        <taxon>Hypocreales</taxon>
        <taxon>Clavicipitaceae</taxon>
        <taxon>Moelleriella</taxon>
    </lineage>
</organism>
<dbReference type="AlphaFoldDB" id="A0A166U3E3"/>
<dbReference type="InterPro" id="IPR040200">
    <property type="entry name" value="Mug57-like"/>
</dbReference>
<feature type="domain" description="FAS1" evidence="4">
    <location>
        <begin position="90"/>
        <end position="175"/>
    </location>
</feature>
<accession>A0A166U3E3</accession>
<feature type="region of interest" description="Disordered" evidence="2">
    <location>
        <begin position="32"/>
        <end position="71"/>
    </location>
</feature>
<dbReference type="InterPro" id="IPR036378">
    <property type="entry name" value="FAS1_dom_sf"/>
</dbReference>
<dbReference type="Proteomes" id="UP000078544">
    <property type="component" value="Unassembled WGS sequence"/>
</dbReference>
<comment type="caution">
    <text evidence="5">The sequence shown here is derived from an EMBL/GenBank/DDBJ whole genome shotgun (WGS) entry which is preliminary data.</text>
</comment>
<evidence type="ECO:0000256" key="2">
    <source>
        <dbReference type="SAM" id="MobiDB-lite"/>
    </source>
</evidence>
<dbReference type="PANTHER" id="PTHR28156">
    <property type="entry name" value="FAS1 DOMAIN-CONTAINING PROTEIN YDR262W"/>
    <property type="match status" value="1"/>
</dbReference>
<feature type="compositionally biased region" description="Polar residues" evidence="2">
    <location>
        <begin position="50"/>
        <end position="71"/>
    </location>
</feature>
<sequence>MRRLRIVETFALILSLSYSIASVLAVQLQKPMMPPSSSSSLPPPPRIKFASSSHQPSDEAQSDTTTTASTKVQPAVSLADIIGPQRSISSFSSFSRLSQNTADALSNRQTNLTVLAPLNSAIDEMSRKPWVDAGGSSPESANHMIESFVKAHLVAKAPWKEGDRAKTLAGNDEEIWWEERHGKRVIMPDGIEVDRVASQVANGELVSTLPFFQALLYMNRPES</sequence>
<dbReference type="SUPFAM" id="SSF82153">
    <property type="entry name" value="FAS1 domain"/>
    <property type="match status" value="1"/>
</dbReference>
<feature type="signal peptide" evidence="3">
    <location>
        <begin position="1"/>
        <end position="25"/>
    </location>
</feature>
<dbReference type="EMBL" id="AZGY01000002">
    <property type="protein sequence ID" value="OAA31999.1"/>
    <property type="molecule type" value="Genomic_DNA"/>
</dbReference>
<evidence type="ECO:0000256" key="1">
    <source>
        <dbReference type="ARBA" id="ARBA00022729"/>
    </source>
</evidence>
<dbReference type="Pfam" id="PF02469">
    <property type="entry name" value="Fasciclin"/>
    <property type="match status" value="1"/>
</dbReference>
<evidence type="ECO:0000256" key="3">
    <source>
        <dbReference type="SAM" id="SignalP"/>
    </source>
</evidence>
<dbReference type="InterPro" id="IPR000782">
    <property type="entry name" value="FAS1_domain"/>
</dbReference>
<dbReference type="PANTHER" id="PTHR28156:SF1">
    <property type="entry name" value="FAS1 DOMAIN-CONTAINING PROTEIN YDR262W"/>
    <property type="match status" value="1"/>
</dbReference>
<gene>
    <name evidence="5" type="ORF">AAL_01331</name>
</gene>
<feature type="chain" id="PRO_5007880335" evidence="3">
    <location>
        <begin position="26"/>
        <end position="223"/>
    </location>
</feature>
<reference evidence="5 6" key="1">
    <citation type="journal article" date="2016" name="Genome Biol. Evol.">
        <title>Divergent and convergent evolution of fungal pathogenicity.</title>
        <authorList>
            <person name="Shang Y."/>
            <person name="Xiao G."/>
            <person name="Zheng P."/>
            <person name="Cen K."/>
            <person name="Zhan S."/>
            <person name="Wang C."/>
        </authorList>
    </citation>
    <scope>NUCLEOTIDE SEQUENCE [LARGE SCALE GENOMIC DNA]</scope>
    <source>
        <strain evidence="5 6">RCEF 2490</strain>
    </source>
</reference>
<name>A0A166U3E3_9HYPO</name>
<keyword evidence="6" id="KW-1185">Reference proteome</keyword>
<keyword evidence="1 3" id="KW-0732">Signal</keyword>